<dbReference type="STRING" id="204773.HEAR2419"/>
<dbReference type="EMBL" id="CU207211">
    <property type="protein sequence ID" value="CAL62550.2"/>
    <property type="molecule type" value="Genomic_DNA"/>
</dbReference>
<dbReference type="OrthoDB" id="557705at2"/>
<name>A4G7R3_HERAR</name>
<dbReference type="AlphaFoldDB" id="A4G7R3"/>
<dbReference type="PROSITE" id="PS50925">
    <property type="entry name" value="BLUF"/>
    <property type="match status" value="1"/>
</dbReference>
<dbReference type="InterPro" id="IPR036046">
    <property type="entry name" value="Acylphosphatase-like_dom_sf"/>
</dbReference>
<dbReference type="InterPro" id="IPR007024">
    <property type="entry name" value="BLUF_domain"/>
</dbReference>
<dbReference type="SUPFAM" id="SSF54975">
    <property type="entry name" value="Acylphosphatase/BLUF domain-like"/>
    <property type="match status" value="1"/>
</dbReference>
<dbReference type="eggNOG" id="COG3431">
    <property type="taxonomic scope" value="Bacteria"/>
</dbReference>
<feature type="domain" description="BLUF" evidence="1">
    <location>
        <begin position="1"/>
        <end position="94"/>
    </location>
</feature>
<dbReference type="GO" id="GO:0071949">
    <property type="term" value="F:FAD binding"/>
    <property type="evidence" value="ECO:0007669"/>
    <property type="project" value="InterPro"/>
</dbReference>
<dbReference type="Pfam" id="PF04940">
    <property type="entry name" value="BLUF"/>
    <property type="match status" value="1"/>
</dbReference>
<reference evidence="2 3" key="1">
    <citation type="journal article" date="2007" name="PLoS Genet.">
        <title>A tale of two oxidation states: bacterial colonization of arsenic-rich environments.</title>
        <authorList>
            <person name="Muller D."/>
            <person name="Medigue C."/>
            <person name="Koechler S."/>
            <person name="Barbe V."/>
            <person name="Barakat M."/>
            <person name="Talla E."/>
            <person name="Bonnefoy V."/>
            <person name="Krin E."/>
            <person name="Arsene-Ploetze F."/>
            <person name="Carapito C."/>
            <person name="Chandler M."/>
            <person name="Cournoyer B."/>
            <person name="Cruveiller S."/>
            <person name="Dossat C."/>
            <person name="Duval S."/>
            <person name="Heymann M."/>
            <person name="Leize E."/>
            <person name="Lieutaud A."/>
            <person name="Lievremont D."/>
            <person name="Makita Y."/>
            <person name="Mangenot S."/>
            <person name="Nitschke W."/>
            <person name="Ortet P."/>
            <person name="Perdrial N."/>
            <person name="Schoepp B."/>
            <person name="Siguier N."/>
            <person name="Simeonova D.D."/>
            <person name="Rouy Z."/>
            <person name="Segurens B."/>
            <person name="Turlin E."/>
            <person name="Vallenet D."/>
            <person name="Van Dorsselaer A."/>
            <person name="Weiss S."/>
            <person name="Weissenbach J."/>
            <person name="Lett M.C."/>
            <person name="Danchin A."/>
            <person name="Bertin P.N."/>
        </authorList>
    </citation>
    <scope>NUCLEOTIDE SEQUENCE [LARGE SCALE GENOMIC DNA]</scope>
    <source>
        <strain evidence="3">ULPAs1</strain>
    </source>
</reference>
<organism evidence="2 3">
    <name type="scientific">Herminiimonas arsenicoxydans</name>
    <dbReference type="NCBI Taxonomy" id="204773"/>
    <lineage>
        <taxon>Bacteria</taxon>
        <taxon>Pseudomonadati</taxon>
        <taxon>Pseudomonadota</taxon>
        <taxon>Betaproteobacteria</taxon>
        <taxon>Burkholderiales</taxon>
        <taxon>Oxalobacteraceae</taxon>
        <taxon>Herminiimonas</taxon>
    </lineage>
</organism>
<evidence type="ECO:0000313" key="3">
    <source>
        <dbReference type="Proteomes" id="UP000006697"/>
    </source>
</evidence>
<proteinExistence type="predicted"/>
<gene>
    <name evidence="2" type="ordered locus">HEAR2419</name>
</gene>
<dbReference type="GO" id="GO:0009882">
    <property type="term" value="F:blue light photoreceptor activity"/>
    <property type="evidence" value="ECO:0007669"/>
    <property type="project" value="InterPro"/>
</dbReference>
<dbReference type="SMART" id="SM01034">
    <property type="entry name" value="BLUF"/>
    <property type="match status" value="1"/>
</dbReference>
<accession>A4G7R3</accession>
<dbReference type="KEGG" id="har:HEAR2419"/>
<sequence length="136" mass="15276">MIRLLYVSASRSTADALKNDLSDILESSKKNNQALGLTGILVHGGGMFMQVLEGPDHQIFRKYSEILDDRRHADCRIVLITTTEERAFPDWAMAVLEISNHEFKGIQEIIASHQETVDVKAFSLVIRSFMSRLAGK</sequence>
<dbReference type="Gene3D" id="3.30.70.100">
    <property type="match status" value="1"/>
</dbReference>
<protein>
    <recommendedName>
        <fullName evidence="1">BLUF domain-containing protein</fullName>
    </recommendedName>
</protein>
<evidence type="ECO:0000313" key="2">
    <source>
        <dbReference type="EMBL" id="CAL62550.2"/>
    </source>
</evidence>
<dbReference type="Proteomes" id="UP000006697">
    <property type="component" value="Chromosome"/>
</dbReference>
<evidence type="ECO:0000259" key="1">
    <source>
        <dbReference type="PROSITE" id="PS50925"/>
    </source>
</evidence>
<dbReference type="HOGENOM" id="CLU_097099_3_2_4"/>
<keyword evidence="3" id="KW-1185">Reference proteome</keyword>